<dbReference type="Proteomes" id="UP001500212">
    <property type="component" value="Unassembled WGS sequence"/>
</dbReference>
<comment type="caution">
    <text evidence="2">The sequence shown here is derived from an EMBL/GenBank/DDBJ whole genome shotgun (WGS) entry which is preliminary data.</text>
</comment>
<accession>A0ABP8U1S6</accession>
<keyword evidence="1" id="KW-0732">Signal</keyword>
<name>A0ABP8U1S6_9ACTN</name>
<organism evidence="2 3">
    <name type="scientific">Actinoallomurus liliacearum</name>
    <dbReference type="NCBI Taxonomy" id="1080073"/>
    <lineage>
        <taxon>Bacteria</taxon>
        <taxon>Bacillati</taxon>
        <taxon>Actinomycetota</taxon>
        <taxon>Actinomycetes</taxon>
        <taxon>Streptosporangiales</taxon>
        <taxon>Thermomonosporaceae</taxon>
        <taxon>Actinoallomurus</taxon>
    </lineage>
</organism>
<dbReference type="EMBL" id="BAABHJ010000040">
    <property type="protein sequence ID" value="GAA4619003.1"/>
    <property type="molecule type" value="Genomic_DNA"/>
</dbReference>
<feature type="chain" id="PRO_5046617170" evidence="1">
    <location>
        <begin position="26"/>
        <end position="150"/>
    </location>
</feature>
<protein>
    <submittedName>
        <fullName evidence="2">Uncharacterized protein</fullName>
    </submittedName>
</protein>
<evidence type="ECO:0000256" key="1">
    <source>
        <dbReference type="SAM" id="SignalP"/>
    </source>
</evidence>
<gene>
    <name evidence="2" type="ORF">GCM10023195_85740</name>
</gene>
<dbReference type="RefSeq" id="WP_345367146.1">
    <property type="nucleotide sequence ID" value="NZ_BAABHJ010000040.1"/>
</dbReference>
<feature type="signal peptide" evidence="1">
    <location>
        <begin position="1"/>
        <end position="25"/>
    </location>
</feature>
<evidence type="ECO:0000313" key="3">
    <source>
        <dbReference type="Proteomes" id="UP001500212"/>
    </source>
</evidence>
<keyword evidence="3" id="KW-1185">Reference proteome</keyword>
<proteinExistence type="predicted"/>
<reference evidence="3" key="1">
    <citation type="journal article" date="2019" name="Int. J. Syst. Evol. Microbiol.">
        <title>The Global Catalogue of Microorganisms (GCM) 10K type strain sequencing project: providing services to taxonomists for standard genome sequencing and annotation.</title>
        <authorList>
            <consortium name="The Broad Institute Genomics Platform"/>
            <consortium name="The Broad Institute Genome Sequencing Center for Infectious Disease"/>
            <person name="Wu L."/>
            <person name="Ma J."/>
        </authorList>
    </citation>
    <scope>NUCLEOTIDE SEQUENCE [LARGE SCALE GENOMIC DNA]</scope>
    <source>
        <strain evidence="3">JCM 17938</strain>
    </source>
</reference>
<evidence type="ECO:0000313" key="2">
    <source>
        <dbReference type="EMBL" id="GAA4619003.1"/>
    </source>
</evidence>
<sequence>MKIRTAAALSATVALIAGPGPQAMAVPFTPADQATRLPAAAPPLQTADAEQCQYWGYDYRPWTNANGHITEEVCWTSDPPTVHTRTKRMWQTGDEPEDYCTLTPARPSCVANAGDVKDSFTADFGAKRVTETMRYCADRCANGGHVYTFQ</sequence>